<evidence type="ECO:0000256" key="1">
    <source>
        <dbReference type="ARBA" id="ARBA00008005"/>
    </source>
</evidence>
<evidence type="ECO:0000313" key="3">
    <source>
        <dbReference type="EMBL" id="RAJ80146.1"/>
    </source>
</evidence>
<accession>A0A327VYX1</accession>
<reference evidence="3 4" key="1">
    <citation type="submission" date="2018-06" db="EMBL/GenBank/DDBJ databases">
        <title>Genomic Encyclopedia of Archaeal and Bacterial Type Strains, Phase II (KMG-II): from individual species to whole genera.</title>
        <authorList>
            <person name="Goeker M."/>
        </authorList>
    </citation>
    <scope>NUCLEOTIDE SEQUENCE [LARGE SCALE GENOMIC DNA]</scope>
    <source>
        <strain evidence="3 4">DSM 29821</strain>
    </source>
</reference>
<dbReference type="RefSeq" id="WP_111593159.1">
    <property type="nucleotide sequence ID" value="NZ_QLMA01000005.1"/>
</dbReference>
<dbReference type="PANTHER" id="PTHR35861">
    <property type="match status" value="1"/>
</dbReference>
<evidence type="ECO:0000313" key="4">
    <source>
        <dbReference type="Proteomes" id="UP000249819"/>
    </source>
</evidence>
<feature type="domain" description="Tail sheath protein C-terminal" evidence="2">
    <location>
        <begin position="369"/>
        <end position="475"/>
    </location>
</feature>
<organism evidence="3 4">
    <name type="scientific">Chitinophaga dinghuensis</name>
    <dbReference type="NCBI Taxonomy" id="1539050"/>
    <lineage>
        <taxon>Bacteria</taxon>
        <taxon>Pseudomonadati</taxon>
        <taxon>Bacteroidota</taxon>
        <taxon>Chitinophagia</taxon>
        <taxon>Chitinophagales</taxon>
        <taxon>Chitinophagaceae</taxon>
        <taxon>Chitinophaga</taxon>
    </lineage>
</organism>
<name>A0A327VYX1_9BACT</name>
<dbReference type="InterPro" id="IPR020287">
    <property type="entry name" value="Tail_sheath_C"/>
</dbReference>
<proteinExistence type="inferred from homology"/>
<comment type="caution">
    <text evidence="3">The sequence shown here is derived from an EMBL/GenBank/DDBJ whole genome shotgun (WGS) entry which is preliminary data.</text>
</comment>
<dbReference type="Proteomes" id="UP000249819">
    <property type="component" value="Unassembled WGS sequence"/>
</dbReference>
<keyword evidence="4" id="KW-1185">Reference proteome</keyword>
<sequence length="480" mass="52144">MATYRSPGVYVEEISQLSASIAEVESAVPAFVGYTQIAKQQVDDDLLHVATPINSWSDFQQLYGNADVEHAANITIAVNEIRPAAVTTGYKVTITPNYAAMSPYLLYYAVQQYFANGGGRCYIVSVGKYGASISDTDLKAGLDLVALEDEPTLLVVPEAIRLNAAAYTNVVNAMMLQASSLKDRFAILDTLQTTSPKTTTSIAADVKTVMDATPADGETLRYGAAYYPFLESTYPLGFDFPNLTLTTHTIGGNPAGSEDKTGKKMQDLQSIASAMYNAIVREYGNYHIILPPSAAVAGAYARVDETRGVWKAPANVGLMNVVKPLVSIARPEQDLLNINTDSGKSIDCILTIPGAGTVVMGARTLDGNNNDWKYVNVRRFCSVVEESIQKSTRWVIFEPNTSATWIKVQSMIENYLFLKWRDGALAGAKPEQAYVVNIGLGTTMTADDILEGRMIVEIGMAVARPAEFIILRFEQQTQTS</sequence>
<dbReference type="OrthoDB" id="9767864at2"/>
<protein>
    <recommendedName>
        <fullName evidence="2">Tail sheath protein C-terminal domain-containing protein</fullName>
    </recommendedName>
</protein>
<dbReference type="Gene3D" id="3.40.50.11780">
    <property type="match status" value="1"/>
</dbReference>
<dbReference type="EMBL" id="QLMA01000005">
    <property type="protein sequence ID" value="RAJ80146.1"/>
    <property type="molecule type" value="Genomic_DNA"/>
</dbReference>
<evidence type="ECO:0000259" key="2">
    <source>
        <dbReference type="Pfam" id="PF17482"/>
    </source>
</evidence>
<dbReference type="InterPro" id="IPR052042">
    <property type="entry name" value="Tail_sheath_structural"/>
</dbReference>
<comment type="similarity">
    <text evidence="1">Belongs to the myoviridae tail sheath protein family.</text>
</comment>
<dbReference type="PANTHER" id="PTHR35861:SF1">
    <property type="entry name" value="PHAGE TAIL SHEATH PROTEIN"/>
    <property type="match status" value="1"/>
</dbReference>
<dbReference type="AlphaFoldDB" id="A0A327VYX1"/>
<dbReference type="Pfam" id="PF17482">
    <property type="entry name" value="Phage_sheath_1C"/>
    <property type="match status" value="1"/>
</dbReference>
<gene>
    <name evidence="3" type="ORF">CLV59_105254</name>
</gene>